<dbReference type="GO" id="GO:0016559">
    <property type="term" value="P:peroxisome fission"/>
    <property type="evidence" value="ECO:0007669"/>
    <property type="project" value="InterPro"/>
</dbReference>
<evidence type="ECO:0000256" key="5">
    <source>
        <dbReference type="SAM" id="MobiDB-lite"/>
    </source>
</evidence>
<gene>
    <name evidence="6" type="ORF">FHL15_010077</name>
</gene>
<dbReference type="OrthoDB" id="3636394at2759"/>
<keyword evidence="3" id="KW-0576">Peroxisome</keyword>
<feature type="compositionally biased region" description="Basic and acidic residues" evidence="5">
    <location>
        <begin position="229"/>
        <end position="255"/>
    </location>
</feature>
<protein>
    <recommendedName>
        <fullName evidence="8">Peroxisomal biogenesis factor 11</fullName>
    </recommendedName>
</protein>
<proteinExistence type="predicted"/>
<evidence type="ECO:0000313" key="7">
    <source>
        <dbReference type="Proteomes" id="UP000319160"/>
    </source>
</evidence>
<dbReference type="Proteomes" id="UP000319160">
    <property type="component" value="Unassembled WGS sequence"/>
</dbReference>
<feature type="region of interest" description="Disordered" evidence="5">
    <location>
        <begin position="223"/>
        <end position="255"/>
    </location>
</feature>
<name>A0A553HM77_9PEZI</name>
<dbReference type="PANTHER" id="PTHR12652">
    <property type="entry name" value="PEROXISOMAL BIOGENESIS FACTOR 11"/>
    <property type="match status" value="1"/>
</dbReference>
<evidence type="ECO:0000256" key="2">
    <source>
        <dbReference type="ARBA" id="ARBA00023136"/>
    </source>
</evidence>
<dbReference type="PANTHER" id="PTHR12652:SF23">
    <property type="entry name" value="MICROBODY (PEROXISOME) PROLIFERATION PROTEIN PEROXIN 11B (EUROFUNG)"/>
    <property type="match status" value="1"/>
</dbReference>
<comment type="caution">
    <text evidence="6">The sequence shown here is derived from an EMBL/GenBank/DDBJ whole genome shotgun (WGS) entry which is preliminary data.</text>
</comment>
<dbReference type="GO" id="GO:0005778">
    <property type="term" value="C:peroxisomal membrane"/>
    <property type="evidence" value="ECO:0007669"/>
    <property type="project" value="UniProtKB-SubCell"/>
</dbReference>
<keyword evidence="1" id="KW-0962">Peroxisome biogenesis</keyword>
<evidence type="ECO:0000313" key="6">
    <source>
        <dbReference type="EMBL" id="TRX89058.1"/>
    </source>
</evidence>
<reference evidence="7" key="1">
    <citation type="submission" date="2019-06" db="EMBL/GenBank/DDBJ databases">
        <title>Draft genome sequence of the griseofulvin-producing fungus Xylaria cubensis strain G536.</title>
        <authorList>
            <person name="Mead M.E."/>
            <person name="Raja H.A."/>
            <person name="Steenwyk J.L."/>
            <person name="Knowles S.L."/>
            <person name="Oberlies N.H."/>
            <person name="Rokas A."/>
        </authorList>
    </citation>
    <scope>NUCLEOTIDE SEQUENCE [LARGE SCALE GENOMIC DNA]</scope>
    <source>
        <strain evidence="7">G536</strain>
    </source>
</reference>
<dbReference type="InterPro" id="IPR008733">
    <property type="entry name" value="PEX11"/>
</dbReference>
<keyword evidence="2" id="KW-0472">Membrane</keyword>
<comment type="subcellular location">
    <subcellularLocation>
        <location evidence="4">Peroxisome membrane</location>
    </subcellularLocation>
</comment>
<dbReference type="Pfam" id="PF05648">
    <property type="entry name" value="PEX11"/>
    <property type="match status" value="1"/>
</dbReference>
<evidence type="ECO:0008006" key="8">
    <source>
        <dbReference type="Google" id="ProtNLM"/>
    </source>
</evidence>
<evidence type="ECO:0000256" key="4">
    <source>
        <dbReference type="ARBA" id="ARBA00046271"/>
    </source>
</evidence>
<keyword evidence="7" id="KW-1185">Reference proteome</keyword>
<evidence type="ECO:0000256" key="3">
    <source>
        <dbReference type="ARBA" id="ARBA00023140"/>
    </source>
</evidence>
<evidence type="ECO:0000256" key="1">
    <source>
        <dbReference type="ARBA" id="ARBA00022593"/>
    </source>
</evidence>
<accession>A0A553HM77</accession>
<dbReference type="AlphaFoldDB" id="A0A553HM77"/>
<organism evidence="6 7">
    <name type="scientific">Xylaria flabelliformis</name>
    <dbReference type="NCBI Taxonomy" id="2512241"/>
    <lineage>
        <taxon>Eukaryota</taxon>
        <taxon>Fungi</taxon>
        <taxon>Dikarya</taxon>
        <taxon>Ascomycota</taxon>
        <taxon>Pezizomycotina</taxon>
        <taxon>Sordariomycetes</taxon>
        <taxon>Xylariomycetidae</taxon>
        <taxon>Xylariales</taxon>
        <taxon>Xylariaceae</taxon>
        <taxon>Xylaria</taxon>
    </lineage>
</organism>
<sequence>MSHSFEQFVRFTTDAAPFGRRAGLERTFRLFQALSQILSSYTLPFNILLILLSYIPTTPASSSLKGNKGPPNPATTHAVLLGLKNQLALARRYFRLFRFFESFLAAQKIYISLTSTTTTTTSTTSIGKAKKTSKSGKNGDKGRENIALWLDVFGRTFNGMYLLLEASTIVDVQGIPGFAIWGPELERAVAVEGQRFWLFSLVCGVLAGLVRISDVVASASEDVSASGAKGEEKEEGSTDEKTAEKKVSSTQEQIDHLARSREVRAKISNLGRRVVSDALDITLPGSVVGWVPVSTGTVGVAMFVTTVLTSMDIWDRCGREVAASKK</sequence>
<dbReference type="EMBL" id="VFLP01000075">
    <property type="protein sequence ID" value="TRX89058.1"/>
    <property type="molecule type" value="Genomic_DNA"/>
</dbReference>